<reference evidence="1 2" key="1">
    <citation type="submission" date="2015-04" db="EMBL/GenBank/DDBJ databases">
        <title>Lasius niger genome sequencing.</title>
        <authorList>
            <person name="Konorov E.A."/>
            <person name="Nikitin M.A."/>
            <person name="Kirill M.V."/>
            <person name="Chang P."/>
        </authorList>
    </citation>
    <scope>NUCLEOTIDE SEQUENCE [LARGE SCALE GENOMIC DNA]</scope>
    <source>
        <tissue evidence="1">Whole</tissue>
    </source>
</reference>
<evidence type="ECO:0000313" key="1">
    <source>
        <dbReference type="EMBL" id="KMQ95036.1"/>
    </source>
</evidence>
<evidence type="ECO:0000313" key="2">
    <source>
        <dbReference type="Proteomes" id="UP000036403"/>
    </source>
</evidence>
<keyword evidence="2" id="KW-1185">Reference proteome</keyword>
<dbReference type="Proteomes" id="UP000036403">
    <property type="component" value="Unassembled WGS sequence"/>
</dbReference>
<dbReference type="OrthoDB" id="6090599at2759"/>
<comment type="caution">
    <text evidence="1">The sequence shown here is derived from an EMBL/GenBank/DDBJ whole genome shotgun (WGS) entry which is preliminary data.</text>
</comment>
<name>A0A0J7KXJ0_LASNI</name>
<sequence length="158" mass="18334">MCPESRRFSDFRYWSTTGNGQQQVVTDVPRDNKAAIINSIASSYASWQRPWYSATPMPRPSKITVDGDKTRQYSETRRSDWPYYQTYRRTAEAQKAQIYEDIQRKIANASNVSSVGHSFASNATNLTDQRQHRLRMKHHGLTSKGKRVRTREFKNLGI</sequence>
<proteinExistence type="predicted"/>
<dbReference type="PaxDb" id="67767-A0A0J7KXJ0"/>
<accession>A0A0J7KXJ0</accession>
<organism evidence="1 2">
    <name type="scientific">Lasius niger</name>
    <name type="common">Black garden ant</name>
    <dbReference type="NCBI Taxonomy" id="67767"/>
    <lineage>
        <taxon>Eukaryota</taxon>
        <taxon>Metazoa</taxon>
        <taxon>Ecdysozoa</taxon>
        <taxon>Arthropoda</taxon>
        <taxon>Hexapoda</taxon>
        <taxon>Insecta</taxon>
        <taxon>Pterygota</taxon>
        <taxon>Neoptera</taxon>
        <taxon>Endopterygota</taxon>
        <taxon>Hymenoptera</taxon>
        <taxon>Apocrita</taxon>
        <taxon>Aculeata</taxon>
        <taxon>Formicoidea</taxon>
        <taxon>Formicidae</taxon>
        <taxon>Formicinae</taxon>
        <taxon>Lasius</taxon>
        <taxon>Lasius</taxon>
    </lineage>
</organism>
<gene>
    <name evidence="1" type="ORF">RF55_4769</name>
</gene>
<protein>
    <submittedName>
        <fullName evidence="1">Thrombospondin type-1 domain-containing protein 7a</fullName>
    </submittedName>
</protein>
<dbReference type="AlphaFoldDB" id="A0A0J7KXJ0"/>
<dbReference type="EMBL" id="LBMM01002270">
    <property type="protein sequence ID" value="KMQ95036.1"/>
    <property type="molecule type" value="Genomic_DNA"/>
</dbReference>